<accession>A0AAN1UUV3</accession>
<keyword evidence="6" id="KW-0406">Ion transport</keyword>
<sequence length="450" mass="49348">MNEFRPVNRRQFLFTLGATAASSILLKACGNPPSSTGDSSSSTTQPIAAGAGDLEVKTIKLGYIPIFESAPLIIGREKGFFAKYGLDVEVSKQASWAAARDNVILGSAGGGIDGGQWQMPMPALLTEGAISNGQKVPMYVLACLNTQGNGIAVSNQLKAQNLGLNLTPNRDFILNYPQTNGRKFKASYTFPNANQDLWIRYWFASAGIDPDQDIELLTVPSAETLQSMRNGTIDCFSTGDPWPSRIANDGIGYQAALTGQMWPFHPEEFLAVRADWVDKHPKATIALLMGLMEAQQWCDQRENRAEMAKILSGRNFFNVPVSILQPILEGQIKVGADGKDLNNFEAGPLFWKSPRGSVSYPYKGLTLWFLIESMRWGFNKQVLPDIAAAQKLNDRVTREDLWQEAAKKLGVPAADIPTGSSRGTETFFDGITYNPENPQAYLQSLKIKRA</sequence>
<proteinExistence type="inferred from homology"/>
<dbReference type="PANTHER" id="PTHR30024:SF7">
    <property type="entry name" value="NITRATE_NITRITE BINDING PROTEIN NRTA"/>
    <property type="match status" value="1"/>
</dbReference>
<evidence type="ECO:0000256" key="4">
    <source>
        <dbReference type="ARBA" id="ARBA00022519"/>
    </source>
</evidence>
<dbReference type="GO" id="GO:0006811">
    <property type="term" value="P:monoatomic ion transport"/>
    <property type="evidence" value="ECO:0007669"/>
    <property type="project" value="UniProtKB-KW"/>
</dbReference>
<dbReference type="GO" id="GO:0005886">
    <property type="term" value="C:plasma membrane"/>
    <property type="evidence" value="ECO:0007669"/>
    <property type="project" value="UniProtKB-SubCell"/>
</dbReference>
<dbReference type="SUPFAM" id="SSF53850">
    <property type="entry name" value="Periplasmic binding protein-like II"/>
    <property type="match status" value="1"/>
</dbReference>
<evidence type="ECO:0000256" key="1">
    <source>
        <dbReference type="ARBA" id="ARBA00004533"/>
    </source>
</evidence>
<gene>
    <name evidence="9" type="ORF">DOP62_10280</name>
</gene>
<comment type="subcellular location">
    <subcellularLocation>
        <location evidence="1">Cell inner membrane</location>
    </subcellularLocation>
</comment>
<evidence type="ECO:0000313" key="9">
    <source>
        <dbReference type="EMBL" id="AZB73054.1"/>
    </source>
</evidence>
<dbReference type="InterPro" id="IPR044527">
    <property type="entry name" value="NrtA/CpmA_ABC-bd_dom"/>
</dbReference>
<organism evidence="9 10">
    <name type="scientific">Synechococcus elongatus PCC 11801</name>
    <dbReference type="NCBI Taxonomy" id="2219813"/>
    <lineage>
        <taxon>Bacteria</taxon>
        <taxon>Bacillati</taxon>
        <taxon>Cyanobacteriota</taxon>
        <taxon>Cyanophyceae</taxon>
        <taxon>Synechococcales</taxon>
        <taxon>Synechococcaceae</taxon>
        <taxon>Synechococcus</taxon>
    </lineage>
</organism>
<evidence type="ECO:0000256" key="8">
    <source>
        <dbReference type="ARBA" id="ARBA00024031"/>
    </source>
</evidence>
<comment type="similarity">
    <text evidence="8">Belongs to the CmpA/NrtA family.</text>
</comment>
<dbReference type="Pfam" id="PF13379">
    <property type="entry name" value="NMT1_2"/>
    <property type="match status" value="1"/>
</dbReference>
<evidence type="ECO:0000256" key="3">
    <source>
        <dbReference type="ARBA" id="ARBA00022475"/>
    </source>
</evidence>
<evidence type="ECO:0000256" key="5">
    <source>
        <dbReference type="ARBA" id="ARBA00022729"/>
    </source>
</evidence>
<dbReference type="PROSITE" id="PS51318">
    <property type="entry name" value="TAT"/>
    <property type="match status" value="1"/>
</dbReference>
<dbReference type="InterPro" id="IPR006311">
    <property type="entry name" value="TAT_signal"/>
</dbReference>
<keyword evidence="2" id="KW-0813">Transport</keyword>
<reference evidence="9 10" key="1">
    <citation type="journal article" date="2018" name="Sci. Rep.">
        <title>Genome Features and Biochemical Characteristics of a Robust, Fast Growing and Naturally Transformable Cyanobacterium Synechococcus elongatus PCC 11801 Isolated from India.</title>
        <authorList>
            <person name="Jaiswal D."/>
            <person name="Sengupta A."/>
            <person name="Sohoni S."/>
            <person name="Sengupta S."/>
            <person name="Phadnavis A.G."/>
            <person name="Pakrasi H.B."/>
            <person name="Wangikar P.P."/>
        </authorList>
    </citation>
    <scope>NUCLEOTIDE SEQUENCE [LARGE SCALE GENOMIC DNA]</scope>
    <source>
        <strain evidence="9 10">PCC 11801</strain>
    </source>
</reference>
<keyword evidence="5" id="KW-0732">Signal</keyword>
<keyword evidence="7" id="KW-0472">Membrane</keyword>
<dbReference type="CDD" id="cd13553">
    <property type="entry name" value="PBP2_NrtA_CpmA_like"/>
    <property type="match status" value="1"/>
</dbReference>
<name>A0AAN1UUV3_SYNEL</name>
<keyword evidence="4" id="KW-0997">Cell inner membrane</keyword>
<evidence type="ECO:0000256" key="2">
    <source>
        <dbReference type="ARBA" id="ARBA00022448"/>
    </source>
</evidence>
<dbReference type="Proteomes" id="UP000267249">
    <property type="component" value="Chromosome"/>
</dbReference>
<protein>
    <submittedName>
        <fullName evidence="9">CmpA/NrtA family ABC transporter substrate-binding protein</fullName>
    </submittedName>
</protein>
<evidence type="ECO:0000256" key="6">
    <source>
        <dbReference type="ARBA" id="ARBA00023065"/>
    </source>
</evidence>
<evidence type="ECO:0000313" key="10">
    <source>
        <dbReference type="Proteomes" id="UP000267249"/>
    </source>
</evidence>
<dbReference type="RefSeq" id="WP_208673453.1">
    <property type="nucleotide sequence ID" value="NZ_CP030139.2"/>
</dbReference>
<dbReference type="AlphaFoldDB" id="A0AAN1UUV3"/>
<evidence type="ECO:0000256" key="7">
    <source>
        <dbReference type="ARBA" id="ARBA00023136"/>
    </source>
</evidence>
<dbReference type="EMBL" id="CP030139">
    <property type="protein sequence ID" value="AZB73054.1"/>
    <property type="molecule type" value="Genomic_DNA"/>
</dbReference>
<dbReference type="PANTHER" id="PTHR30024">
    <property type="entry name" value="ALIPHATIC SULFONATES-BINDING PROTEIN-RELATED"/>
    <property type="match status" value="1"/>
</dbReference>
<keyword evidence="3" id="KW-1003">Cell membrane</keyword>
<dbReference type="Gene3D" id="3.40.190.10">
    <property type="entry name" value="Periplasmic binding protein-like II"/>
    <property type="match status" value="2"/>
</dbReference>